<accession>A0A069QTL8</accession>
<feature type="transmembrane region" description="Helical" evidence="1">
    <location>
        <begin position="47"/>
        <end position="65"/>
    </location>
</feature>
<sequence>MLFIILTRPYPGRRHSPPRQEFHTYQSPLKEPYFFLMRMIVSCHFEVMMTINFVLALLFTSILAIA</sequence>
<keyword evidence="1" id="KW-0472">Membrane</keyword>
<dbReference type="PATRIC" id="fig|1122985.7.peg.759"/>
<organism evidence="2 3">
    <name type="scientific">Hoylesella loescheii DSM 19665 = JCM 12249 = ATCC 15930</name>
    <dbReference type="NCBI Taxonomy" id="1122985"/>
    <lineage>
        <taxon>Bacteria</taxon>
        <taxon>Pseudomonadati</taxon>
        <taxon>Bacteroidota</taxon>
        <taxon>Bacteroidia</taxon>
        <taxon>Bacteroidales</taxon>
        <taxon>Prevotellaceae</taxon>
        <taxon>Hoylesella</taxon>
    </lineage>
</organism>
<dbReference type="AlphaFoldDB" id="A0A069QTL8"/>
<evidence type="ECO:0000313" key="2">
    <source>
        <dbReference type="EMBL" id="KDR53176.1"/>
    </source>
</evidence>
<dbReference type="EMBL" id="JNGW01000024">
    <property type="protein sequence ID" value="KDR53176.1"/>
    <property type="molecule type" value="Genomic_DNA"/>
</dbReference>
<keyword evidence="1" id="KW-1133">Transmembrane helix</keyword>
<evidence type="ECO:0000256" key="1">
    <source>
        <dbReference type="SAM" id="Phobius"/>
    </source>
</evidence>
<name>A0A069QTL8_HOYLO</name>
<dbReference type="Proteomes" id="UP000027442">
    <property type="component" value="Unassembled WGS sequence"/>
</dbReference>
<evidence type="ECO:0000313" key="3">
    <source>
        <dbReference type="Proteomes" id="UP000027442"/>
    </source>
</evidence>
<keyword evidence="3" id="KW-1185">Reference proteome</keyword>
<dbReference type="HOGENOM" id="CLU_2827579_0_0_10"/>
<keyword evidence="1" id="KW-0812">Transmembrane</keyword>
<proteinExistence type="predicted"/>
<protein>
    <submittedName>
        <fullName evidence="2">Uncharacterized protein</fullName>
    </submittedName>
</protein>
<comment type="caution">
    <text evidence="2">The sequence shown here is derived from an EMBL/GenBank/DDBJ whole genome shotgun (WGS) entry which is preliminary data.</text>
</comment>
<reference evidence="2 3" key="1">
    <citation type="submission" date="2013-08" db="EMBL/GenBank/DDBJ databases">
        <authorList>
            <person name="Weinstock G."/>
            <person name="Sodergren E."/>
            <person name="Wylie T."/>
            <person name="Fulton L."/>
            <person name="Fulton R."/>
            <person name="Fronick C."/>
            <person name="O'Laughlin M."/>
            <person name="Godfrey J."/>
            <person name="Miner T."/>
            <person name="Herter B."/>
            <person name="Appelbaum E."/>
            <person name="Cordes M."/>
            <person name="Lek S."/>
            <person name="Wollam A."/>
            <person name="Pepin K.H."/>
            <person name="Palsikar V.B."/>
            <person name="Mitreva M."/>
            <person name="Wilson R.K."/>
        </authorList>
    </citation>
    <scope>NUCLEOTIDE SEQUENCE [LARGE SCALE GENOMIC DNA]</scope>
    <source>
        <strain evidence="2 3">ATCC 15930</strain>
    </source>
</reference>
<gene>
    <name evidence="2" type="ORF">HMPREF1991_00732</name>
</gene>